<dbReference type="OrthoDB" id="89608at2"/>
<comment type="caution">
    <text evidence="3">The sequence shown here is derived from an EMBL/GenBank/DDBJ whole genome shotgun (WGS) entry which is preliminary data.</text>
</comment>
<proteinExistence type="predicted"/>
<dbReference type="InterPro" id="IPR051199">
    <property type="entry name" value="LPS_LOS_Heptosyltrfase"/>
</dbReference>
<accession>A0A0A3BAH4</accession>
<dbReference type="GO" id="GO:0009244">
    <property type="term" value="P:lipopolysaccharide core region biosynthetic process"/>
    <property type="evidence" value="ECO:0007669"/>
    <property type="project" value="TreeGrafter"/>
</dbReference>
<evidence type="ECO:0000313" key="3">
    <source>
        <dbReference type="EMBL" id="KGQ70564.1"/>
    </source>
</evidence>
<dbReference type="SUPFAM" id="SSF53756">
    <property type="entry name" value="UDP-Glycosyltransferase/glycogen phosphorylase"/>
    <property type="match status" value="1"/>
</dbReference>
<dbReference type="GO" id="GO:0005829">
    <property type="term" value="C:cytosol"/>
    <property type="evidence" value="ECO:0007669"/>
    <property type="project" value="TreeGrafter"/>
</dbReference>
<keyword evidence="2 3" id="KW-0808">Transferase</keyword>
<gene>
    <name evidence="3" type="ORF">OA57_05955</name>
</gene>
<keyword evidence="4" id="KW-1185">Reference proteome</keyword>
<dbReference type="AlphaFoldDB" id="A0A0A3BAH4"/>
<dbReference type="Pfam" id="PF01075">
    <property type="entry name" value="Glyco_transf_9"/>
    <property type="match status" value="1"/>
</dbReference>
<dbReference type="EMBL" id="JSUM01000010">
    <property type="protein sequence ID" value="KGQ70564.1"/>
    <property type="molecule type" value="Genomic_DNA"/>
</dbReference>
<keyword evidence="1" id="KW-0328">Glycosyltransferase</keyword>
<sequence length="350" mass="40607">MKKIKALLRRFRIMLGKFLLDKRKKPFPVTELPSIKRILFLRQDGKIGDYIVSSFVFRELKKASPDIEIGVVCSDSTLFEKNRHIDHIYRVKKKNILDYIKTGLKLRKEQYNVLIDPTVFLRNRDLLLLRLIDAKITIGYQKENYGIFNLNIVDSGQHFADIYAEMLSLLGVNSINKHYDIPQDDNSKQNVAEFLQQSHARQPIVLNCFGASRSRRLNNDKIIELLNYLTALCPQQTVILLTYPQVTQQLAKLAEKYDNVIIYQNTHTIFDSIALIRQAVLVISPDTSIVHIASGLNKKLIAFYQDTQRDSANFSHWHPNNSAETHILFYQNNINEIKVEDISADWFKQD</sequence>
<name>A0A0A3BAH4_9PAST</name>
<dbReference type="InterPro" id="IPR002201">
    <property type="entry name" value="Glyco_trans_9"/>
</dbReference>
<organism evidence="3 4">
    <name type="scientific">Chelonobacter oris</name>
    <dbReference type="NCBI Taxonomy" id="505317"/>
    <lineage>
        <taxon>Bacteria</taxon>
        <taxon>Pseudomonadati</taxon>
        <taxon>Pseudomonadota</taxon>
        <taxon>Gammaproteobacteria</taxon>
        <taxon>Pasteurellales</taxon>
        <taxon>Pasteurellaceae</taxon>
        <taxon>Chelonobacter</taxon>
    </lineage>
</organism>
<dbReference type="GO" id="GO:0008713">
    <property type="term" value="F:ADP-heptose-lipopolysaccharide heptosyltransferase activity"/>
    <property type="evidence" value="ECO:0007669"/>
    <property type="project" value="TreeGrafter"/>
</dbReference>
<dbReference type="CDD" id="cd03789">
    <property type="entry name" value="GT9_LPS_heptosyltransferase"/>
    <property type="match status" value="1"/>
</dbReference>
<evidence type="ECO:0000256" key="1">
    <source>
        <dbReference type="ARBA" id="ARBA00022676"/>
    </source>
</evidence>
<dbReference type="PANTHER" id="PTHR30160:SF15">
    <property type="entry name" value="GLYCOSYLTRANSFERASE HI_0523-RELATED"/>
    <property type="match status" value="1"/>
</dbReference>
<protein>
    <submittedName>
        <fullName evidence="3">Heptosyltransferase</fullName>
    </submittedName>
</protein>
<evidence type="ECO:0000256" key="2">
    <source>
        <dbReference type="ARBA" id="ARBA00022679"/>
    </source>
</evidence>
<dbReference type="PANTHER" id="PTHR30160">
    <property type="entry name" value="TETRAACYLDISACCHARIDE 4'-KINASE-RELATED"/>
    <property type="match status" value="1"/>
</dbReference>
<dbReference type="Gene3D" id="3.40.50.2000">
    <property type="entry name" value="Glycogen Phosphorylase B"/>
    <property type="match status" value="2"/>
</dbReference>
<dbReference type="STRING" id="505317.OA57_05955"/>
<dbReference type="RefSeq" id="WP_034615365.1">
    <property type="nucleotide sequence ID" value="NZ_JSUM01000010.1"/>
</dbReference>
<dbReference type="Proteomes" id="UP000030380">
    <property type="component" value="Unassembled WGS sequence"/>
</dbReference>
<evidence type="ECO:0000313" key="4">
    <source>
        <dbReference type="Proteomes" id="UP000030380"/>
    </source>
</evidence>
<reference evidence="3 4" key="1">
    <citation type="submission" date="2014-11" db="EMBL/GenBank/DDBJ databases">
        <title>Draft genome sequence of Chelonobacter oris 1662T, associated with respiratory disease in Hermann's Tortoises.</title>
        <authorList>
            <person name="Kudirkiene E."/>
            <person name="Hansen M.J."/>
            <person name="Bojesen A.M."/>
        </authorList>
    </citation>
    <scope>NUCLEOTIDE SEQUENCE [LARGE SCALE GENOMIC DNA]</scope>
    <source>
        <strain evidence="3 4">1662</strain>
    </source>
</reference>